<dbReference type="OrthoDB" id="9796039at2"/>
<evidence type="ECO:0000313" key="2">
    <source>
        <dbReference type="EMBL" id="QQS81640.1"/>
    </source>
</evidence>
<dbReference type="InterPro" id="IPR024775">
    <property type="entry name" value="DinB-like"/>
</dbReference>
<name>A0A143PDA2_9STAP</name>
<dbReference type="RefSeq" id="WP_047130836.1">
    <property type="nucleotide sequence ID" value="NZ_CP015114.1"/>
</dbReference>
<dbReference type="KEGG" id="scv:A4G25_11650"/>
<dbReference type="Proteomes" id="UP000293854">
    <property type="component" value="Unassembled WGS sequence"/>
</dbReference>
<dbReference type="Pfam" id="PF12867">
    <property type="entry name" value="DinB_2"/>
    <property type="match status" value="1"/>
</dbReference>
<dbReference type="EMBL" id="CP068073">
    <property type="protein sequence ID" value="QQS81640.1"/>
    <property type="molecule type" value="Genomic_DNA"/>
</dbReference>
<dbReference type="AlphaFoldDB" id="A0A143PDA2"/>
<dbReference type="Proteomes" id="UP000595942">
    <property type="component" value="Chromosome"/>
</dbReference>
<feature type="domain" description="DinB-like" evidence="1">
    <location>
        <begin position="29"/>
        <end position="164"/>
    </location>
</feature>
<keyword evidence="5" id="KW-1185">Reference proteome</keyword>
<evidence type="ECO:0000313" key="3">
    <source>
        <dbReference type="EMBL" id="RZI01647.1"/>
    </source>
</evidence>
<dbReference type="GeneID" id="93726013"/>
<dbReference type="EMBL" id="RQTE01000151">
    <property type="protein sequence ID" value="RZI01647.1"/>
    <property type="molecule type" value="Genomic_DNA"/>
</dbReference>
<dbReference type="NCBIfam" id="NF009807">
    <property type="entry name" value="PRK13291.1"/>
    <property type="match status" value="1"/>
</dbReference>
<dbReference type="InterPro" id="IPR034660">
    <property type="entry name" value="DinB/YfiT-like"/>
</dbReference>
<keyword evidence="3" id="KW-0378">Hydrolase</keyword>
<dbReference type="SUPFAM" id="SSF109854">
    <property type="entry name" value="DinB/YfiT-like putative metalloenzymes"/>
    <property type="match status" value="1"/>
</dbReference>
<reference evidence="3 4" key="1">
    <citation type="submission" date="2018-11" db="EMBL/GenBank/DDBJ databases">
        <title>Genomic profiling of Staphylococcus species from a Poultry farm system in KwaZulu-Natal, South Africa.</title>
        <authorList>
            <person name="Amoako D.G."/>
            <person name="Somboro A.M."/>
            <person name="Abia A.L.K."/>
            <person name="Bester L.A."/>
            <person name="Essack S.Y."/>
        </authorList>
    </citation>
    <scope>NUCLEOTIDE SEQUENCE [LARGE SCALE GENOMIC DNA]</scope>
    <source>
        <strain evidence="3 4">SA11</strain>
    </source>
</reference>
<organism evidence="3 4">
    <name type="scientific">Staphylococcus condimenti</name>
    <dbReference type="NCBI Taxonomy" id="70255"/>
    <lineage>
        <taxon>Bacteria</taxon>
        <taxon>Bacillati</taxon>
        <taxon>Bacillota</taxon>
        <taxon>Bacilli</taxon>
        <taxon>Bacillales</taxon>
        <taxon>Staphylococcaceae</taxon>
        <taxon>Staphylococcus</taxon>
    </lineage>
</organism>
<protein>
    <submittedName>
        <fullName evidence="2 3">Metal-dependent hydrolase</fullName>
    </submittedName>
</protein>
<evidence type="ECO:0000313" key="5">
    <source>
        <dbReference type="Proteomes" id="UP000595942"/>
    </source>
</evidence>
<evidence type="ECO:0000259" key="1">
    <source>
        <dbReference type="Pfam" id="PF12867"/>
    </source>
</evidence>
<accession>A0A143PDA2</accession>
<dbReference type="GO" id="GO:0016787">
    <property type="term" value="F:hydrolase activity"/>
    <property type="evidence" value="ECO:0007669"/>
    <property type="project" value="UniProtKB-KW"/>
</dbReference>
<proteinExistence type="predicted"/>
<gene>
    <name evidence="3" type="ORF">EIG99_08240</name>
    <name evidence="2" type="ORF">I6J05_06815</name>
</gene>
<reference evidence="2 5" key="2">
    <citation type="submission" date="2021-01" db="EMBL/GenBank/DDBJ databases">
        <title>FDA dAtabase for Regulatory Grade micrObial Sequences (FDA-ARGOS): Supporting development and validation of Infectious Disease Dx tests.</title>
        <authorList>
            <person name="Sproer C."/>
            <person name="Gronow S."/>
            <person name="Severitt S."/>
            <person name="Schroder I."/>
            <person name="Tallon L."/>
            <person name="Sadzewicz L."/>
            <person name="Zhao X."/>
            <person name="Boylan J."/>
            <person name="Ott S."/>
            <person name="Bowen H."/>
            <person name="Vavikolanu K."/>
            <person name="Mehta A."/>
            <person name="Aluvathingal J."/>
            <person name="Nadendla S."/>
            <person name="Lowell S."/>
            <person name="Myers T."/>
            <person name="Yan Y."/>
            <person name="Sichtig H."/>
        </authorList>
    </citation>
    <scope>NUCLEOTIDE SEQUENCE [LARGE SCALE GENOMIC DNA]</scope>
    <source>
        <strain evidence="2 5">FDAARGOS_1148</strain>
    </source>
</reference>
<evidence type="ECO:0000313" key="4">
    <source>
        <dbReference type="Proteomes" id="UP000293854"/>
    </source>
</evidence>
<sequence>MLKNQYPIGHYVQPETFNRADIEGWIDAIEKLPEELTTLTSNLSQTARQATYREGSWDVQTLVHHIADAHMHGFIRTKLILTENQPNVCSFEENEWAELPDNEVPLEYSLDLINGIHKRWASLLSSLPVEAYFRTMYHPDGGVQNLADLISKMAWHGDHHLEHIRIALKEAEL</sequence>
<dbReference type="Gene3D" id="1.20.120.450">
    <property type="entry name" value="dinb family like domain"/>
    <property type="match status" value="1"/>
</dbReference>